<dbReference type="InterPro" id="IPR014875">
    <property type="entry name" value="Mor_transcription_activator"/>
</dbReference>
<accession>A0A1E4QZV5</accession>
<dbReference type="EMBL" id="MECQ01000003">
    <property type="protein sequence ID" value="ODV53742.1"/>
    <property type="molecule type" value="Genomic_DNA"/>
</dbReference>
<proteinExistence type="predicted"/>
<dbReference type="Proteomes" id="UP000094784">
    <property type="component" value="Unassembled WGS sequence"/>
</dbReference>
<dbReference type="SUPFAM" id="SSF46689">
    <property type="entry name" value="Homeodomain-like"/>
    <property type="match status" value="1"/>
</dbReference>
<dbReference type="Gene3D" id="1.10.10.60">
    <property type="entry name" value="Homeodomain-like"/>
    <property type="match status" value="1"/>
</dbReference>
<protein>
    <recommendedName>
        <fullName evidence="1">Mor transcription activator domain-containing protein</fullName>
    </recommendedName>
</protein>
<reference evidence="2 3" key="1">
    <citation type="submission" date="2016-09" db="EMBL/GenBank/DDBJ databases">
        <title>Draft genome sequence of the soil isolate, Lysinibacillus fusiformis M5, a potential hypoxanthine producer.</title>
        <authorList>
            <person name="Gallegos-Monterrosa R."/>
            <person name="Maroti G."/>
            <person name="Balint B."/>
            <person name="Kovacs A.T."/>
        </authorList>
    </citation>
    <scope>NUCLEOTIDE SEQUENCE [LARGE SCALE GENOMIC DNA]</scope>
    <source>
        <strain evidence="2 3">M5</strain>
    </source>
</reference>
<evidence type="ECO:0000313" key="3">
    <source>
        <dbReference type="Proteomes" id="UP000094784"/>
    </source>
</evidence>
<comment type="caution">
    <text evidence="2">The sequence shown here is derived from an EMBL/GenBank/DDBJ whole genome shotgun (WGS) entry which is preliminary data.</text>
</comment>
<gene>
    <name evidence="2" type="ORF">BG258_20395</name>
</gene>
<feature type="domain" description="Mor transcription activator" evidence="1">
    <location>
        <begin position="19"/>
        <end position="87"/>
    </location>
</feature>
<evidence type="ECO:0000259" key="1">
    <source>
        <dbReference type="Pfam" id="PF08765"/>
    </source>
</evidence>
<evidence type="ECO:0000313" key="2">
    <source>
        <dbReference type="EMBL" id="ODV53742.1"/>
    </source>
</evidence>
<dbReference type="InterPro" id="IPR009057">
    <property type="entry name" value="Homeodomain-like_sf"/>
</dbReference>
<sequence length="93" mass="11022">MIDSSKLDSSCFNGAYKDFVELIGYKNTLSVYNYFAGQYVTFPKRLLSEDFLHEQIIKEFDGTNAKELARKYDYSYSWVMKILKRNSYKDTIR</sequence>
<organism evidence="2 3">
    <name type="scientific">Lysinibacillus fusiformis</name>
    <dbReference type="NCBI Taxonomy" id="28031"/>
    <lineage>
        <taxon>Bacteria</taxon>
        <taxon>Bacillati</taxon>
        <taxon>Bacillota</taxon>
        <taxon>Bacilli</taxon>
        <taxon>Bacillales</taxon>
        <taxon>Bacillaceae</taxon>
        <taxon>Lysinibacillus</taxon>
    </lineage>
</organism>
<dbReference type="AlphaFoldDB" id="A0A1E4QZV5"/>
<dbReference type="Pfam" id="PF08765">
    <property type="entry name" value="Mor"/>
    <property type="match status" value="1"/>
</dbReference>
<name>A0A1E4QZV5_9BACI</name>
<dbReference type="RefSeq" id="WP_069483127.1">
    <property type="nucleotide sequence ID" value="NZ_KV766182.1"/>
</dbReference>